<feature type="transmembrane region" description="Helical" evidence="2">
    <location>
        <begin position="254"/>
        <end position="276"/>
    </location>
</feature>
<keyword evidence="2" id="KW-0812">Transmembrane</keyword>
<gene>
    <name evidence="4" type="ORF">B0J11DRAFT_500678</name>
</gene>
<feature type="compositionally biased region" description="Polar residues" evidence="1">
    <location>
        <begin position="112"/>
        <end position="121"/>
    </location>
</feature>
<feature type="signal peptide" evidence="3">
    <location>
        <begin position="1"/>
        <end position="24"/>
    </location>
</feature>
<feature type="compositionally biased region" description="Polar residues" evidence="1">
    <location>
        <begin position="69"/>
        <end position="86"/>
    </location>
</feature>
<keyword evidence="2" id="KW-1133">Transmembrane helix</keyword>
<accession>A0A9P9EJ69</accession>
<name>A0A9P9EJ69_9PLEO</name>
<keyword evidence="3" id="KW-0732">Signal</keyword>
<protein>
    <submittedName>
        <fullName evidence="4">Uncharacterized protein</fullName>
    </submittedName>
</protein>
<feature type="region of interest" description="Disordered" evidence="1">
    <location>
        <begin position="106"/>
        <end position="157"/>
    </location>
</feature>
<keyword evidence="5" id="KW-1185">Reference proteome</keyword>
<evidence type="ECO:0000256" key="3">
    <source>
        <dbReference type="SAM" id="SignalP"/>
    </source>
</evidence>
<organism evidence="4 5">
    <name type="scientific">Dendryphion nanum</name>
    <dbReference type="NCBI Taxonomy" id="256645"/>
    <lineage>
        <taxon>Eukaryota</taxon>
        <taxon>Fungi</taxon>
        <taxon>Dikarya</taxon>
        <taxon>Ascomycota</taxon>
        <taxon>Pezizomycotina</taxon>
        <taxon>Dothideomycetes</taxon>
        <taxon>Pleosporomycetidae</taxon>
        <taxon>Pleosporales</taxon>
        <taxon>Torulaceae</taxon>
        <taxon>Dendryphion</taxon>
    </lineage>
</organism>
<evidence type="ECO:0000313" key="4">
    <source>
        <dbReference type="EMBL" id="KAH7138458.1"/>
    </source>
</evidence>
<dbReference type="OrthoDB" id="3801448at2759"/>
<dbReference type="Proteomes" id="UP000700596">
    <property type="component" value="Unassembled WGS sequence"/>
</dbReference>
<feature type="region of interest" description="Disordered" evidence="1">
    <location>
        <begin position="45"/>
        <end position="92"/>
    </location>
</feature>
<keyword evidence="2" id="KW-0472">Membrane</keyword>
<feature type="region of interest" description="Disordered" evidence="1">
    <location>
        <begin position="212"/>
        <end position="250"/>
    </location>
</feature>
<reference evidence="4" key="1">
    <citation type="journal article" date="2021" name="Nat. Commun.">
        <title>Genetic determinants of endophytism in the Arabidopsis root mycobiome.</title>
        <authorList>
            <person name="Mesny F."/>
            <person name="Miyauchi S."/>
            <person name="Thiergart T."/>
            <person name="Pickel B."/>
            <person name="Atanasova L."/>
            <person name="Karlsson M."/>
            <person name="Huettel B."/>
            <person name="Barry K.W."/>
            <person name="Haridas S."/>
            <person name="Chen C."/>
            <person name="Bauer D."/>
            <person name="Andreopoulos W."/>
            <person name="Pangilinan J."/>
            <person name="LaButti K."/>
            <person name="Riley R."/>
            <person name="Lipzen A."/>
            <person name="Clum A."/>
            <person name="Drula E."/>
            <person name="Henrissat B."/>
            <person name="Kohler A."/>
            <person name="Grigoriev I.V."/>
            <person name="Martin F.M."/>
            <person name="Hacquard S."/>
        </authorList>
    </citation>
    <scope>NUCLEOTIDE SEQUENCE</scope>
    <source>
        <strain evidence="4">MPI-CAGE-CH-0243</strain>
    </source>
</reference>
<feature type="compositionally biased region" description="Polar residues" evidence="1">
    <location>
        <begin position="47"/>
        <end position="56"/>
    </location>
</feature>
<feature type="chain" id="PRO_5040383359" evidence="3">
    <location>
        <begin position="25"/>
        <end position="429"/>
    </location>
</feature>
<sequence length="429" mass="45384">MANAVSSITQLCWMLFIIFPFVQCQLSINKFGGNGNVVRDRFALGSSFGNGNPFQNGGSGEREPKKSQDMPSRQNRPFAGNQQQEQGRQEIDPENMPQSIAAGRQLTPAVPSPTNRATISNLPPAVNAEDRDKMPSPGTSTFTPPPPLSMSSTQSIVSTAHSDIPTVINSVDWPPTLIATSMTLIPPAILTPLVPSASSTAMSVTTALPKTISATPSSISPSNPSSTSPGQNQTPAPTPAFAQESQPMNSSTRAGIGIGVTLSIVSIAAIAGIFLYRRRRNRRHARTDIPPSSRGFGSFGGFLLLNRDKSSSQPSDQEWIIESAEKVEIVRGASARTLSRSDSRSRVSATPNENVGVLKVGMTIMSSEAEAEARRERVGNLYNAALTSNPPSLPEENRLNPSVSTKPPLNGGADAGAGGVKKGSWPLDD</sequence>
<evidence type="ECO:0000313" key="5">
    <source>
        <dbReference type="Proteomes" id="UP000700596"/>
    </source>
</evidence>
<feature type="region of interest" description="Disordered" evidence="1">
    <location>
        <begin position="385"/>
        <end position="429"/>
    </location>
</feature>
<comment type="caution">
    <text evidence="4">The sequence shown here is derived from an EMBL/GenBank/DDBJ whole genome shotgun (WGS) entry which is preliminary data.</text>
</comment>
<feature type="compositionally biased region" description="Low complexity" evidence="1">
    <location>
        <begin position="212"/>
        <end position="229"/>
    </location>
</feature>
<evidence type="ECO:0000256" key="1">
    <source>
        <dbReference type="SAM" id="MobiDB-lite"/>
    </source>
</evidence>
<dbReference type="AlphaFoldDB" id="A0A9P9EJ69"/>
<evidence type="ECO:0000256" key="2">
    <source>
        <dbReference type="SAM" id="Phobius"/>
    </source>
</evidence>
<proteinExistence type="predicted"/>
<dbReference type="EMBL" id="JAGMWT010000001">
    <property type="protein sequence ID" value="KAH7138458.1"/>
    <property type="molecule type" value="Genomic_DNA"/>
</dbReference>